<keyword evidence="3" id="KW-1185">Reference proteome</keyword>
<dbReference type="Proteomes" id="UP000240883">
    <property type="component" value="Unassembled WGS sequence"/>
</dbReference>
<dbReference type="AlphaFoldDB" id="A0A2T2P0V3"/>
<gene>
    <name evidence="2" type="ORF">BS50DRAFT_270739</name>
</gene>
<dbReference type="EMBL" id="KZ678131">
    <property type="protein sequence ID" value="PSN70978.1"/>
    <property type="molecule type" value="Genomic_DNA"/>
</dbReference>
<sequence>MYTSFFFPPGILFLLLLRGFSAVFIGDWHSSSPSSSFFSGFARFTRIGISTRGNRHEQLFFSFSSSHAEGLEKRFRTSSSASEFFFLSKAYVHAWLESGIASCAEYRGCVMHLLPHLFSSFSSSWRPMVRAGMGL</sequence>
<organism evidence="2 3">
    <name type="scientific">Corynespora cassiicola Philippines</name>
    <dbReference type="NCBI Taxonomy" id="1448308"/>
    <lineage>
        <taxon>Eukaryota</taxon>
        <taxon>Fungi</taxon>
        <taxon>Dikarya</taxon>
        <taxon>Ascomycota</taxon>
        <taxon>Pezizomycotina</taxon>
        <taxon>Dothideomycetes</taxon>
        <taxon>Pleosporomycetidae</taxon>
        <taxon>Pleosporales</taxon>
        <taxon>Corynesporascaceae</taxon>
        <taxon>Corynespora</taxon>
    </lineage>
</organism>
<reference evidence="2 3" key="1">
    <citation type="journal article" date="2018" name="Front. Microbiol.">
        <title>Genome-Wide Analysis of Corynespora cassiicola Leaf Fall Disease Putative Effectors.</title>
        <authorList>
            <person name="Lopez D."/>
            <person name="Ribeiro S."/>
            <person name="Label P."/>
            <person name="Fumanal B."/>
            <person name="Venisse J.S."/>
            <person name="Kohler A."/>
            <person name="de Oliveira R.R."/>
            <person name="Labutti K."/>
            <person name="Lipzen A."/>
            <person name="Lail K."/>
            <person name="Bauer D."/>
            <person name="Ohm R.A."/>
            <person name="Barry K.W."/>
            <person name="Spatafora J."/>
            <person name="Grigoriev I.V."/>
            <person name="Martin F.M."/>
            <person name="Pujade-Renaud V."/>
        </authorList>
    </citation>
    <scope>NUCLEOTIDE SEQUENCE [LARGE SCALE GENOMIC DNA]</scope>
    <source>
        <strain evidence="2 3">Philippines</strain>
    </source>
</reference>
<accession>A0A2T2P0V3</accession>
<name>A0A2T2P0V3_CORCC</name>
<feature type="signal peptide" evidence="1">
    <location>
        <begin position="1"/>
        <end position="22"/>
    </location>
</feature>
<protein>
    <recommendedName>
        <fullName evidence="4">Secreted protein</fullName>
    </recommendedName>
</protein>
<feature type="chain" id="PRO_5015672797" description="Secreted protein" evidence="1">
    <location>
        <begin position="23"/>
        <end position="135"/>
    </location>
</feature>
<proteinExistence type="predicted"/>
<evidence type="ECO:0000313" key="3">
    <source>
        <dbReference type="Proteomes" id="UP000240883"/>
    </source>
</evidence>
<evidence type="ECO:0000256" key="1">
    <source>
        <dbReference type="SAM" id="SignalP"/>
    </source>
</evidence>
<evidence type="ECO:0008006" key="4">
    <source>
        <dbReference type="Google" id="ProtNLM"/>
    </source>
</evidence>
<keyword evidence="1" id="KW-0732">Signal</keyword>
<evidence type="ECO:0000313" key="2">
    <source>
        <dbReference type="EMBL" id="PSN70978.1"/>
    </source>
</evidence>